<accession>A0A2M7AM58</accession>
<comment type="pathway">
    <text evidence="7">Glycan biosynthesis; glycogen biosynthesis.</text>
</comment>
<evidence type="ECO:0000313" key="11">
    <source>
        <dbReference type="Proteomes" id="UP000229916"/>
    </source>
</evidence>
<dbReference type="AlphaFoldDB" id="A0A2M7AM58"/>
<evidence type="ECO:0000313" key="10">
    <source>
        <dbReference type="EMBL" id="PIU68350.1"/>
    </source>
</evidence>
<dbReference type="Proteomes" id="UP000229916">
    <property type="component" value="Unassembled WGS sequence"/>
</dbReference>
<dbReference type="HAMAP" id="MF_00484">
    <property type="entry name" value="Glycogen_synth"/>
    <property type="match status" value="1"/>
</dbReference>
<evidence type="ECO:0000256" key="6">
    <source>
        <dbReference type="ARBA" id="ARBA00023056"/>
    </source>
</evidence>
<dbReference type="Pfam" id="PF08323">
    <property type="entry name" value="Glyco_transf_5"/>
    <property type="match status" value="1"/>
</dbReference>
<comment type="similarity">
    <text evidence="3 7">Belongs to the glycosyltransferase 1 family. Bacterial/plant glycogen synthase subfamily.</text>
</comment>
<dbReference type="Pfam" id="PF00534">
    <property type="entry name" value="Glycos_transf_1"/>
    <property type="match status" value="1"/>
</dbReference>
<comment type="caution">
    <text evidence="10">The sequence shown here is derived from an EMBL/GenBank/DDBJ whole genome shotgun (WGS) entry which is preliminary data.</text>
</comment>
<dbReference type="Gene3D" id="3.40.50.2000">
    <property type="entry name" value="Glycogen Phosphorylase B"/>
    <property type="match status" value="2"/>
</dbReference>
<evidence type="ECO:0000256" key="7">
    <source>
        <dbReference type="HAMAP-Rule" id="MF_00484"/>
    </source>
</evidence>
<evidence type="ECO:0000256" key="5">
    <source>
        <dbReference type="ARBA" id="ARBA00022679"/>
    </source>
</evidence>
<organism evidence="10 11">
    <name type="scientific">candidate division WWE3 bacterium CG06_land_8_20_14_3_00_42_16</name>
    <dbReference type="NCBI Taxonomy" id="1975083"/>
    <lineage>
        <taxon>Bacteria</taxon>
        <taxon>Katanobacteria</taxon>
    </lineage>
</organism>
<dbReference type="PANTHER" id="PTHR45825:SF11">
    <property type="entry name" value="ALPHA AMYLASE DOMAIN-CONTAINING PROTEIN"/>
    <property type="match status" value="1"/>
</dbReference>
<evidence type="ECO:0000259" key="8">
    <source>
        <dbReference type="Pfam" id="PF00534"/>
    </source>
</evidence>
<dbReference type="InterPro" id="IPR013534">
    <property type="entry name" value="Starch_synth_cat_dom"/>
</dbReference>
<protein>
    <recommendedName>
        <fullName evidence="7">Glycogen synthase</fullName>
        <ecNumber evidence="7">2.4.1.21</ecNumber>
    </recommendedName>
    <alternativeName>
        <fullName evidence="7">Starch [bacterial glycogen] synthase</fullName>
    </alternativeName>
</protein>
<dbReference type="GO" id="GO:0009011">
    <property type="term" value="F:alpha-1,4-glucan glucosyltransferase (ADP-glucose donor) activity"/>
    <property type="evidence" value="ECO:0007669"/>
    <property type="project" value="UniProtKB-UniRule"/>
</dbReference>
<evidence type="ECO:0000256" key="3">
    <source>
        <dbReference type="ARBA" id="ARBA00010281"/>
    </source>
</evidence>
<proteinExistence type="inferred from homology"/>
<dbReference type="EC" id="2.4.1.21" evidence="7"/>
<sequence length="491" mass="55986">MKVFFIASECAPIVKVGGLGDVAGALPKALKKNKVDVTVCLPFYKTIDPEKYALELVLKELKVFYEEDYNKVTVWRTMLPGSEVPVLLFENVKYLSGGGVYFARSAFCESHREVERFSFFSKSILEYLKNQKIKADLFHCNDWHTASVPILLATLYKKERILRHAACVFTIHNLGNQGIADLVVLDELGINKNSLKFLDWDAQNRDIDLMMQGIVQSDAVNAVSETYAHEILTKQYGAGLEEVLRGKSGRLFGILNGIDYDVFDPQKDQSLFFRYNLKNWREGKKKNREELKKRLNLSQNDKPLVGMVTRLTEQKGLNLVEKVFDKMIQLGFQFVLLGLGDEEIEEAFKELERKYPQDVSINLKFSTALANQIYAVSDVFLMPSKFEPCGLGQMIALKYGAIPIVRATGGLKDTIQDRKTGFVFKSFTGEALLKVLIRARDAFSQKEAWKKIVEEGMKEDFSWDRSAKEYLNLYQKALQFKHESISAKSDY</sequence>
<dbReference type="UniPathway" id="UPA00164"/>
<dbReference type="InterPro" id="IPR001296">
    <property type="entry name" value="Glyco_trans_1"/>
</dbReference>
<gene>
    <name evidence="7" type="primary">glgA</name>
    <name evidence="10" type="ORF">COS81_04280</name>
</gene>
<dbReference type="InterPro" id="IPR011835">
    <property type="entry name" value="GS/SS"/>
</dbReference>
<evidence type="ECO:0000256" key="4">
    <source>
        <dbReference type="ARBA" id="ARBA00022676"/>
    </source>
</evidence>
<feature type="binding site" evidence="7">
    <location>
        <position position="15"/>
    </location>
    <ligand>
        <name>ADP-alpha-D-glucose</name>
        <dbReference type="ChEBI" id="CHEBI:57498"/>
    </ligand>
</feature>
<feature type="domain" description="Glycosyl transferase family 1" evidence="8">
    <location>
        <begin position="293"/>
        <end position="439"/>
    </location>
</feature>
<dbReference type="NCBIfam" id="TIGR02095">
    <property type="entry name" value="glgA"/>
    <property type="match status" value="1"/>
</dbReference>
<evidence type="ECO:0000259" key="9">
    <source>
        <dbReference type="Pfam" id="PF08323"/>
    </source>
</evidence>
<evidence type="ECO:0000256" key="2">
    <source>
        <dbReference type="ARBA" id="ARBA00002764"/>
    </source>
</evidence>
<keyword evidence="5 7" id="KW-0808">Transferase</keyword>
<reference evidence="11" key="1">
    <citation type="submission" date="2017-09" db="EMBL/GenBank/DDBJ databases">
        <title>Depth-based differentiation of microbial function through sediment-hosted aquifers and enrichment of novel symbionts in the deep terrestrial subsurface.</title>
        <authorList>
            <person name="Probst A.J."/>
            <person name="Ladd B."/>
            <person name="Jarett J.K."/>
            <person name="Geller-Mcgrath D.E."/>
            <person name="Sieber C.M.K."/>
            <person name="Emerson J.B."/>
            <person name="Anantharaman K."/>
            <person name="Thomas B.C."/>
            <person name="Malmstrom R."/>
            <person name="Stieglmeier M."/>
            <person name="Klingl A."/>
            <person name="Woyke T."/>
            <person name="Ryan C.M."/>
            <person name="Banfield J.F."/>
        </authorList>
    </citation>
    <scope>NUCLEOTIDE SEQUENCE [LARGE SCALE GENOMIC DNA]</scope>
</reference>
<dbReference type="SUPFAM" id="SSF53756">
    <property type="entry name" value="UDP-Glycosyltransferase/glycogen phosphorylase"/>
    <property type="match status" value="1"/>
</dbReference>
<feature type="domain" description="Starch synthase catalytic" evidence="9">
    <location>
        <begin position="2"/>
        <end position="245"/>
    </location>
</feature>
<dbReference type="EMBL" id="PEWD01000080">
    <property type="protein sequence ID" value="PIU68350.1"/>
    <property type="molecule type" value="Genomic_DNA"/>
</dbReference>
<dbReference type="GO" id="GO:0004373">
    <property type="term" value="F:alpha-1,4-glucan glucosyltransferase (UDP-glucose donor) activity"/>
    <property type="evidence" value="ECO:0007669"/>
    <property type="project" value="InterPro"/>
</dbReference>
<name>A0A2M7AM58_UNCKA</name>
<keyword evidence="6 7" id="KW-0320">Glycogen biosynthesis</keyword>
<dbReference type="GO" id="GO:0005978">
    <property type="term" value="P:glycogen biosynthetic process"/>
    <property type="evidence" value="ECO:0007669"/>
    <property type="project" value="UniProtKB-UniRule"/>
</dbReference>
<keyword evidence="4 7" id="KW-0328">Glycosyltransferase</keyword>
<dbReference type="PANTHER" id="PTHR45825">
    <property type="entry name" value="GRANULE-BOUND STARCH SYNTHASE 1, CHLOROPLASTIC/AMYLOPLASTIC"/>
    <property type="match status" value="1"/>
</dbReference>
<evidence type="ECO:0000256" key="1">
    <source>
        <dbReference type="ARBA" id="ARBA00001478"/>
    </source>
</evidence>
<comment type="catalytic activity">
    <reaction evidence="1 7">
        <text>[(1-&gt;4)-alpha-D-glucosyl](n) + ADP-alpha-D-glucose = [(1-&gt;4)-alpha-D-glucosyl](n+1) + ADP + H(+)</text>
        <dbReference type="Rhea" id="RHEA:18189"/>
        <dbReference type="Rhea" id="RHEA-COMP:9584"/>
        <dbReference type="Rhea" id="RHEA-COMP:9587"/>
        <dbReference type="ChEBI" id="CHEBI:15378"/>
        <dbReference type="ChEBI" id="CHEBI:15444"/>
        <dbReference type="ChEBI" id="CHEBI:57498"/>
        <dbReference type="ChEBI" id="CHEBI:456216"/>
        <dbReference type="EC" id="2.4.1.21"/>
    </reaction>
</comment>
<dbReference type="CDD" id="cd03791">
    <property type="entry name" value="GT5_Glycogen_synthase_DULL1-like"/>
    <property type="match status" value="1"/>
</dbReference>
<comment type="function">
    <text evidence="2 7">Synthesizes alpha-1,4-glucan chains using ADP-glucose.</text>
</comment>